<dbReference type="SUPFAM" id="SSF57716">
    <property type="entry name" value="Glucocorticoid receptor-like (DNA-binding domain)"/>
    <property type="match status" value="1"/>
</dbReference>
<evidence type="ECO:0000313" key="4">
    <source>
        <dbReference type="EMBL" id="VFP80583.1"/>
    </source>
</evidence>
<feature type="binding site" evidence="3">
    <location>
        <position position="9"/>
    </location>
    <ligand>
        <name>Zn(2+)</name>
        <dbReference type="ChEBI" id="CHEBI:29105"/>
    </ligand>
</feature>
<evidence type="ECO:0000313" key="5">
    <source>
        <dbReference type="Proteomes" id="UP000294338"/>
    </source>
</evidence>
<dbReference type="InterPro" id="IPR013088">
    <property type="entry name" value="Znf_NHR/GATA"/>
</dbReference>
<feature type="binding site" evidence="3">
    <location>
        <position position="32"/>
    </location>
    <ligand>
        <name>Zn(2+)</name>
        <dbReference type="ChEBI" id="CHEBI:29105"/>
    </ligand>
</feature>
<keyword evidence="1 3" id="KW-0479">Metal-binding</keyword>
<dbReference type="Gene3D" id="3.30.50.10">
    <property type="entry name" value="Erythroid Transcription Factor GATA-1, subunit A"/>
    <property type="match status" value="1"/>
</dbReference>
<organism evidence="4 5">
    <name type="scientific">Candidatus Erwinia haradaeae</name>
    <dbReference type="NCBI Taxonomy" id="1922217"/>
    <lineage>
        <taxon>Bacteria</taxon>
        <taxon>Pseudomonadati</taxon>
        <taxon>Pseudomonadota</taxon>
        <taxon>Gammaproteobacteria</taxon>
        <taxon>Enterobacterales</taxon>
        <taxon>Erwiniaceae</taxon>
        <taxon>Erwinia</taxon>
    </lineage>
</organism>
<dbReference type="EMBL" id="LR217705">
    <property type="protein sequence ID" value="VFP80583.1"/>
    <property type="molecule type" value="Genomic_DNA"/>
</dbReference>
<dbReference type="HAMAP" id="MF_00649">
    <property type="entry name" value="DNA_gyrase_inhibitor_YacG"/>
    <property type="match status" value="1"/>
</dbReference>
<dbReference type="GO" id="GO:0008270">
    <property type="term" value="F:zinc ion binding"/>
    <property type="evidence" value="ECO:0007669"/>
    <property type="project" value="UniProtKB-UniRule"/>
</dbReference>
<dbReference type="Proteomes" id="UP000294338">
    <property type="component" value="Chromosome 1"/>
</dbReference>
<protein>
    <recommendedName>
        <fullName evidence="3">DNA gyrase inhibitor YacG</fullName>
    </recommendedName>
</protein>
<reference evidence="4 5" key="1">
    <citation type="submission" date="2019-02" db="EMBL/GenBank/DDBJ databases">
        <authorList>
            <person name="Manzano-Marin A."/>
            <person name="Manzano-Marin A."/>
        </authorList>
    </citation>
    <scope>NUCLEOTIDE SEQUENCE [LARGE SCALE GENOMIC DNA]</scope>
    <source>
        <strain evidence="4 5">ErCisplendens/pseudotsugae</strain>
    </source>
</reference>
<feature type="binding site" evidence="3">
    <location>
        <position position="12"/>
    </location>
    <ligand>
        <name>Zn(2+)</name>
        <dbReference type="ChEBI" id="CHEBI:29105"/>
    </ligand>
</feature>
<keyword evidence="2 3" id="KW-0862">Zinc</keyword>
<accession>A0A451D4D9</accession>
<comment type="subunit">
    <text evidence="3">Interacts with GyrB.</text>
</comment>
<dbReference type="PANTHER" id="PTHR36150:SF1">
    <property type="entry name" value="DNA GYRASE INHIBITOR YACG"/>
    <property type="match status" value="1"/>
</dbReference>
<evidence type="ECO:0000256" key="1">
    <source>
        <dbReference type="ARBA" id="ARBA00022723"/>
    </source>
</evidence>
<dbReference type="GO" id="GO:0008657">
    <property type="term" value="F:DNA topoisomerase type II (double strand cut, ATP-hydrolyzing) inhibitor activity"/>
    <property type="evidence" value="ECO:0007669"/>
    <property type="project" value="UniProtKB-UniRule"/>
</dbReference>
<dbReference type="GO" id="GO:0006355">
    <property type="term" value="P:regulation of DNA-templated transcription"/>
    <property type="evidence" value="ECO:0007669"/>
    <property type="project" value="InterPro"/>
</dbReference>
<comment type="function">
    <text evidence="3">Inhibits all the catalytic activities of DNA gyrase by preventing its interaction with DNA. Acts by binding directly to the C-terminal domain of GyrB, which probably disrupts DNA binding by the gyrase.</text>
</comment>
<sequence length="55" mass="6497">MSCITIVKCPVCSKKTTWNQCNKWRPFCSKRCQLIDLGEWLLKEKVNTSLMFNKN</sequence>
<feature type="binding site" evidence="3">
    <location>
        <position position="28"/>
    </location>
    <ligand>
        <name>Zn(2+)</name>
        <dbReference type="ChEBI" id="CHEBI:29105"/>
    </ligand>
</feature>
<dbReference type="AlphaFoldDB" id="A0A451D4D9"/>
<evidence type="ECO:0000256" key="2">
    <source>
        <dbReference type="ARBA" id="ARBA00022833"/>
    </source>
</evidence>
<proteinExistence type="inferred from homology"/>
<dbReference type="InterPro" id="IPR005584">
    <property type="entry name" value="DNA_gyrase_inhibitor_YacG"/>
</dbReference>
<comment type="similarity">
    <text evidence="3">Belongs to the DNA gyrase inhibitor YacG family.</text>
</comment>
<dbReference type="Pfam" id="PF03884">
    <property type="entry name" value="YacG"/>
    <property type="match status" value="1"/>
</dbReference>
<dbReference type="PANTHER" id="PTHR36150">
    <property type="entry name" value="DNA GYRASE INHIBITOR YACG"/>
    <property type="match status" value="1"/>
</dbReference>
<gene>
    <name evidence="3 4" type="primary">yacG</name>
    <name evidence="4" type="ORF">ERCISPPS3390_461</name>
</gene>
<evidence type="ECO:0000256" key="3">
    <source>
        <dbReference type="HAMAP-Rule" id="MF_00649"/>
    </source>
</evidence>
<dbReference type="RefSeq" id="WP_197095214.1">
    <property type="nucleotide sequence ID" value="NZ_LR217705.1"/>
</dbReference>
<comment type="cofactor">
    <cofactor evidence="3">
        <name>Zn(2+)</name>
        <dbReference type="ChEBI" id="CHEBI:29105"/>
    </cofactor>
    <text evidence="3">Binds 1 zinc ion.</text>
</comment>
<name>A0A451D4D9_9GAMM</name>